<feature type="domain" description="RIO kinase" evidence="14">
    <location>
        <begin position="229"/>
        <end position="477"/>
    </location>
</feature>
<evidence type="ECO:0000256" key="12">
    <source>
        <dbReference type="ARBA" id="ARBA00048679"/>
    </source>
</evidence>
<comment type="cofactor">
    <cofactor evidence="1">
        <name>Mg(2+)</name>
        <dbReference type="ChEBI" id="CHEBI:18420"/>
    </cofactor>
</comment>
<dbReference type="InterPro" id="IPR000687">
    <property type="entry name" value="RIO_kinase"/>
</dbReference>
<dbReference type="AlphaFoldDB" id="A0A430QIP1"/>
<evidence type="ECO:0000256" key="3">
    <source>
        <dbReference type="ARBA" id="ARBA00012513"/>
    </source>
</evidence>
<accession>A0A430QIP1</accession>
<keyword evidence="8 15" id="KW-0418">Kinase</keyword>
<keyword evidence="6" id="KW-0479">Metal-binding</keyword>
<evidence type="ECO:0000256" key="8">
    <source>
        <dbReference type="ARBA" id="ARBA00022777"/>
    </source>
</evidence>
<dbReference type="InterPro" id="IPR036390">
    <property type="entry name" value="WH_DNA-bd_sf"/>
</dbReference>
<dbReference type="InterPro" id="IPR018935">
    <property type="entry name" value="RIO_kinase_CS"/>
</dbReference>
<comment type="catalytic activity">
    <reaction evidence="11">
        <text>L-threonyl-[protein] + ATP = O-phospho-L-threonyl-[protein] + ADP + H(+)</text>
        <dbReference type="Rhea" id="RHEA:46608"/>
        <dbReference type="Rhea" id="RHEA-COMP:11060"/>
        <dbReference type="Rhea" id="RHEA-COMP:11605"/>
        <dbReference type="ChEBI" id="CHEBI:15378"/>
        <dbReference type="ChEBI" id="CHEBI:30013"/>
        <dbReference type="ChEBI" id="CHEBI:30616"/>
        <dbReference type="ChEBI" id="CHEBI:61977"/>
        <dbReference type="ChEBI" id="CHEBI:456216"/>
        <dbReference type="EC" id="2.7.11.1"/>
    </reaction>
</comment>
<organism evidence="15 16">
    <name type="scientific">Schistosoma bovis</name>
    <name type="common">Blood fluke</name>
    <dbReference type="NCBI Taxonomy" id="6184"/>
    <lineage>
        <taxon>Eukaryota</taxon>
        <taxon>Metazoa</taxon>
        <taxon>Spiralia</taxon>
        <taxon>Lophotrochozoa</taxon>
        <taxon>Platyhelminthes</taxon>
        <taxon>Trematoda</taxon>
        <taxon>Digenea</taxon>
        <taxon>Strigeidida</taxon>
        <taxon>Schistosomatoidea</taxon>
        <taxon>Schistosomatidae</taxon>
        <taxon>Schistosoma</taxon>
    </lineage>
</organism>
<dbReference type="InterPro" id="IPR036388">
    <property type="entry name" value="WH-like_DNA-bd_sf"/>
</dbReference>
<evidence type="ECO:0000313" key="15">
    <source>
        <dbReference type="EMBL" id="RTG87553.1"/>
    </source>
</evidence>
<dbReference type="GO" id="GO:0030490">
    <property type="term" value="P:maturation of SSU-rRNA"/>
    <property type="evidence" value="ECO:0007669"/>
    <property type="project" value="TreeGrafter"/>
</dbReference>
<evidence type="ECO:0000256" key="4">
    <source>
        <dbReference type="ARBA" id="ARBA00022527"/>
    </source>
</evidence>
<dbReference type="Gene3D" id="1.10.510.10">
    <property type="entry name" value="Transferase(Phosphotransferase) domain 1"/>
    <property type="match status" value="1"/>
</dbReference>
<dbReference type="GO" id="GO:0016020">
    <property type="term" value="C:membrane"/>
    <property type="evidence" value="ECO:0007669"/>
    <property type="project" value="InterPro"/>
</dbReference>
<name>A0A430QIP1_SCHBO</name>
<feature type="compositionally biased region" description="Acidic residues" evidence="13">
    <location>
        <begin position="506"/>
        <end position="520"/>
    </location>
</feature>
<keyword evidence="9" id="KW-0067">ATP-binding</keyword>
<dbReference type="GO" id="GO:0004674">
    <property type="term" value="F:protein serine/threonine kinase activity"/>
    <property type="evidence" value="ECO:0007669"/>
    <property type="project" value="UniProtKB-KW"/>
</dbReference>
<keyword evidence="16" id="KW-1185">Reference proteome</keyword>
<evidence type="ECO:0000256" key="7">
    <source>
        <dbReference type="ARBA" id="ARBA00022741"/>
    </source>
</evidence>
<evidence type="ECO:0000256" key="6">
    <source>
        <dbReference type="ARBA" id="ARBA00022723"/>
    </source>
</evidence>
<evidence type="ECO:0000313" key="16">
    <source>
        <dbReference type="Proteomes" id="UP000290809"/>
    </source>
</evidence>
<dbReference type="EC" id="2.7.11.1" evidence="3"/>
<dbReference type="PANTHER" id="PTHR45852">
    <property type="entry name" value="SER/THR-PROTEIN KINASE RIO2"/>
    <property type="match status" value="1"/>
</dbReference>
<dbReference type="SUPFAM" id="SSF46785">
    <property type="entry name" value="Winged helix' DNA-binding domain"/>
    <property type="match status" value="1"/>
</dbReference>
<keyword evidence="5" id="KW-0808">Transferase</keyword>
<dbReference type="Gene3D" id="1.10.1450.10">
    <property type="entry name" value="Tetraspanin"/>
    <property type="match status" value="1"/>
</dbReference>
<evidence type="ECO:0000256" key="5">
    <source>
        <dbReference type="ARBA" id="ARBA00022679"/>
    </source>
</evidence>
<evidence type="ECO:0000256" key="10">
    <source>
        <dbReference type="ARBA" id="ARBA00022842"/>
    </source>
</evidence>
<dbReference type="Pfam" id="PF01163">
    <property type="entry name" value="RIO1"/>
    <property type="match status" value="1"/>
</dbReference>
<dbReference type="CDD" id="cd05144">
    <property type="entry name" value="RIO2_C"/>
    <property type="match status" value="1"/>
</dbReference>
<sequence length="620" mass="71313">MLERRGYRSLHISRLQLKRWSSYLATAFALIWSIKEQTEEALISLYGFEPDFTSAWDHLQSQSECCGFSGPQIYASSKWKYSQPNSSTFISLVPDSCLTLKSLEEQVLEDIKTKSDYEEPRQVTFQKILPLRINSCLHTGMRFWIRYEYDVPVNLFFICVNKKSSKNSNLRLQVNQLNKQIEMGLKNHEVVPPELALKISHLRRSCIGFSHLVQEQLILNRLVAYETDNKHSMKGYRLTNLGYDYLALNQFFKSEQLESLGTMIGAGKESDVYIAAAGARCGRPSDGSEGHLVDFPNEGDSVVVKFHRLGRTSFRKVKEKREYHQHRSSCSWLYLDRLASKREFVMMQSLRSNGIPVPIPYTHNRNAVVMSYIADSLPLYRILPSILNSNESAFARSLYYQAKNILERIASLGLVHGDLNEFNLMVSDLDPEENTEISNPKLVLIDFPQMISRDHKLANTRVDYVDVHLKAPGYISKNATNRHSKHTIEDSLLGSVARLQLSSLENSEDEENTCDSDSDSIDSTTDSQENDQSQIEVNDKSNLEEINYNKNNKKDINSVQETKITTKPALITVEEIRERNRRERRHQKQVDFNRQIKRHNRAAIKRQGRLNMKAEALLFG</sequence>
<keyword evidence="10" id="KW-0460">Magnesium</keyword>
<comment type="catalytic activity">
    <reaction evidence="12">
        <text>L-seryl-[protein] + ATP = O-phospho-L-seryl-[protein] + ADP + H(+)</text>
        <dbReference type="Rhea" id="RHEA:17989"/>
        <dbReference type="Rhea" id="RHEA-COMP:9863"/>
        <dbReference type="Rhea" id="RHEA-COMP:11604"/>
        <dbReference type="ChEBI" id="CHEBI:15378"/>
        <dbReference type="ChEBI" id="CHEBI:29999"/>
        <dbReference type="ChEBI" id="CHEBI:30616"/>
        <dbReference type="ChEBI" id="CHEBI:83421"/>
        <dbReference type="ChEBI" id="CHEBI:456216"/>
        <dbReference type="EC" id="2.7.11.1"/>
    </reaction>
</comment>
<dbReference type="EMBL" id="QMKO01001666">
    <property type="protein sequence ID" value="RTG87553.1"/>
    <property type="molecule type" value="Genomic_DNA"/>
</dbReference>
<evidence type="ECO:0000259" key="14">
    <source>
        <dbReference type="SMART" id="SM00090"/>
    </source>
</evidence>
<dbReference type="InterPro" id="IPR018934">
    <property type="entry name" value="RIO_dom"/>
</dbReference>
<evidence type="ECO:0000256" key="2">
    <source>
        <dbReference type="ARBA" id="ARBA00009196"/>
    </source>
</evidence>
<evidence type="ECO:0000256" key="13">
    <source>
        <dbReference type="SAM" id="MobiDB-lite"/>
    </source>
</evidence>
<feature type="region of interest" description="Disordered" evidence="13">
    <location>
        <begin position="503"/>
        <end position="534"/>
    </location>
</feature>
<comment type="caution">
    <text evidence="15">The sequence shown here is derived from an EMBL/GenBank/DDBJ whole genome shotgun (WGS) entry which is preliminary data.</text>
</comment>
<dbReference type="InterPro" id="IPR008952">
    <property type="entry name" value="Tetraspanin_EC2_sf"/>
</dbReference>
<proteinExistence type="inferred from homology"/>
<reference evidence="15 16" key="1">
    <citation type="journal article" date="2019" name="PLoS Pathog.">
        <title>Genome sequence of the bovine parasite Schistosoma bovis Tanzania.</title>
        <authorList>
            <person name="Oey H."/>
            <person name="Zakrzewski M."/>
            <person name="Gobert G."/>
            <person name="Gravermann K."/>
            <person name="Stoye J."/>
            <person name="Jones M."/>
            <person name="Mcmanus D."/>
            <person name="Krause L."/>
        </authorList>
    </citation>
    <scope>NUCLEOTIDE SEQUENCE [LARGE SCALE GENOMIC DNA]</scope>
    <source>
        <strain evidence="15 16">TAN1997</strain>
    </source>
</reference>
<dbReference type="InterPro" id="IPR015285">
    <property type="entry name" value="RIO2_wHTH_N"/>
</dbReference>
<dbReference type="STRING" id="6184.A0A430QIP1"/>
<evidence type="ECO:0000256" key="9">
    <source>
        <dbReference type="ARBA" id="ARBA00022840"/>
    </source>
</evidence>
<comment type="similarity">
    <text evidence="2">Belongs to the protein kinase superfamily. RIO-type Ser/Thr kinase family.</text>
</comment>
<dbReference type="Proteomes" id="UP000290809">
    <property type="component" value="Unassembled WGS sequence"/>
</dbReference>
<dbReference type="GO" id="GO:0030688">
    <property type="term" value="C:preribosome, small subunit precursor"/>
    <property type="evidence" value="ECO:0007669"/>
    <property type="project" value="TreeGrafter"/>
</dbReference>
<gene>
    <name evidence="15" type="ORF">DC041_0011038</name>
</gene>
<dbReference type="Pfam" id="PF09202">
    <property type="entry name" value="Rio2_N"/>
    <property type="match status" value="1"/>
</dbReference>
<dbReference type="GO" id="GO:0005524">
    <property type="term" value="F:ATP binding"/>
    <property type="evidence" value="ECO:0007669"/>
    <property type="project" value="UniProtKB-KW"/>
</dbReference>
<evidence type="ECO:0000256" key="1">
    <source>
        <dbReference type="ARBA" id="ARBA00001946"/>
    </source>
</evidence>
<dbReference type="InterPro" id="IPR030484">
    <property type="entry name" value="Rio2"/>
</dbReference>
<dbReference type="PROSITE" id="PS01245">
    <property type="entry name" value="RIO1"/>
    <property type="match status" value="1"/>
</dbReference>
<dbReference type="Gene3D" id="3.30.200.20">
    <property type="entry name" value="Phosphorylase Kinase, domain 1"/>
    <property type="match status" value="1"/>
</dbReference>
<dbReference type="SMART" id="SM00090">
    <property type="entry name" value="RIO"/>
    <property type="match status" value="1"/>
</dbReference>
<dbReference type="GO" id="GO:0046872">
    <property type="term" value="F:metal ion binding"/>
    <property type="evidence" value="ECO:0007669"/>
    <property type="project" value="UniProtKB-KW"/>
</dbReference>
<keyword evidence="4" id="KW-0723">Serine/threonine-protein kinase</keyword>
<dbReference type="InterPro" id="IPR011009">
    <property type="entry name" value="Kinase-like_dom_sf"/>
</dbReference>
<dbReference type="SUPFAM" id="SSF56112">
    <property type="entry name" value="Protein kinase-like (PK-like)"/>
    <property type="match status" value="1"/>
</dbReference>
<dbReference type="PANTHER" id="PTHR45852:SF1">
    <property type="entry name" value="SERINE_THREONINE-PROTEIN KINASE RIO2"/>
    <property type="match status" value="1"/>
</dbReference>
<dbReference type="Gene3D" id="1.10.10.10">
    <property type="entry name" value="Winged helix-like DNA-binding domain superfamily/Winged helix DNA-binding domain"/>
    <property type="match status" value="1"/>
</dbReference>
<keyword evidence="7" id="KW-0547">Nucleotide-binding</keyword>
<evidence type="ECO:0000256" key="11">
    <source>
        <dbReference type="ARBA" id="ARBA00047899"/>
    </source>
</evidence>
<dbReference type="GO" id="GO:0005829">
    <property type="term" value="C:cytosol"/>
    <property type="evidence" value="ECO:0007669"/>
    <property type="project" value="TreeGrafter"/>
</dbReference>
<protein>
    <recommendedName>
        <fullName evidence="3">non-specific serine/threonine protein kinase</fullName>
        <ecNumber evidence="3">2.7.11.1</ecNumber>
    </recommendedName>
</protein>
<dbReference type="FunFam" id="3.30.200.20:FF:000052">
    <property type="entry name" value="Serine/threonine-protein kinase RIO2"/>
    <property type="match status" value="1"/>
</dbReference>